<dbReference type="OrthoDB" id="6780489at2759"/>
<dbReference type="Pfam" id="PF02301">
    <property type="entry name" value="HORMA"/>
    <property type="match status" value="1"/>
</dbReference>
<dbReference type="PROSITE" id="PS50815">
    <property type="entry name" value="HORMA"/>
    <property type="match status" value="1"/>
</dbReference>
<keyword evidence="4 7" id="KW-0863">Zinc-finger</keyword>
<dbReference type="InterPro" id="IPR036236">
    <property type="entry name" value="Znf_C2H2_sf"/>
</dbReference>
<evidence type="ECO:0000256" key="2">
    <source>
        <dbReference type="ARBA" id="ARBA00022723"/>
    </source>
</evidence>
<evidence type="ECO:0000256" key="1">
    <source>
        <dbReference type="ARBA" id="ARBA00004123"/>
    </source>
</evidence>
<proteinExistence type="predicted"/>
<dbReference type="Gene3D" id="3.30.900.10">
    <property type="entry name" value="HORMA domain"/>
    <property type="match status" value="1"/>
</dbReference>
<sequence length="690" mass="78902">MNSGHLKWGSVDVLLEFLEVAIHTAVYLRQLYPESIFVARKKYGVAVFQAVHPEVAKYIQECLKAAGFHASKKQLKRLLVCFEADDIVADRFVVDVLAIAESCHSDVFLVELESCFRTFLLKLHSAQLYLEKIASPNATFSIRLETGNLSSLEFNASPSFEHFPWIPQSPSQGLREDAASIVPIHSLTTDCLKLQIRCSTFRIRLKQETLHLRCCWGDCTDGFESLMDLTKHFEIHTNSSAVDLRCKWTDCPNPDNIPSREFLLRHLSVHGYLGKLVNVGENVLRRNNFPECSLKRSYTIEMPLAGYECEWEGCSGIIYNTVCDFLSHVECHVNGAPSGKVKGKPENIPCEWNVCNGSFSTRYKLGEHLRTHTKERMLACPTCMAQFSSKTTFSDHRKRQLKTHMRSYQCSQCLKLFSIERLLSDHMRSHINQYKCALCDMTSPNPSTLSKHYRYRHMNIRPFTCGVCSKTFVTKCNLDIHLRTHQEKAFQCDQCEFGCKSKVGLKSHMVKVHGLESLVYECQLCKRQFKRGSYLTCHLINLHEFHWPSGHCRFRYRKDSDGVHRLQTVRYESLEVTEQMIESESRQSKKSRSAATYNIVYDNDAPGDHKFIVMEEHGVEPRSALVSDEDEPASEQTRSIIITIEDVDESGNVVRSTEVDSEELFVSFQNEVAEAIKPIGCKDMPAVELK</sequence>
<feature type="domain" description="C2H2-type" evidence="8">
    <location>
        <begin position="434"/>
        <end position="462"/>
    </location>
</feature>
<dbReference type="PANTHER" id="PTHR24379:SF121">
    <property type="entry name" value="C2H2-TYPE DOMAIN-CONTAINING PROTEIN"/>
    <property type="match status" value="1"/>
</dbReference>
<feature type="domain" description="C2H2-type" evidence="8">
    <location>
        <begin position="408"/>
        <end position="435"/>
    </location>
</feature>
<dbReference type="InterPro" id="IPR013087">
    <property type="entry name" value="Znf_C2H2_type"/>
</dbReference>
<keyword evidence="5" id="KW-0862">Zinc</keyword>
<dbReference type="GO" id="GO:0005634">
    <property type="term" value="C:nucleus"/>
    <property type="evidence" value="ECO:0007669"/>
    <property type="project" value="UniProtKB-SubCell"/>
</dbReference>
<feature type="domain" description="C2H2-type" evidence="8">
    <location>
        <begin position="463"/>
        <end position="490"/>
    </location>
</feature>
<evidence type="ECO:0000259" key="8">
    <source>
        <dbReference type="PROSITE" id="PS50157"/>
    </source>
</evidence>
<dbReference type="SUPFAM" id="SSF57667">
    <property type="entry name" value="beta-beta-alpha zinc fingers"/>
    <property type="match status" value="4"/>
</dbReference>
<keyword evidence="3" id="KW-0677">Repeat</keyword>
<feature type="domain" description="C2H2-type" evidence="8">
    <location>
        <begin position="212"/>
        <end position="241"/>
    </location>
</feature>
<feature type="domain" description="HORMA" evidence="9">
    <location>
        <begin position="8"/>
        <end position="198"/>
    </location>
</feature>
<evidence type="ECO:0008006" key="12">
    <source>
        <dbReference type="Google" id="ProtNLM"/>
    </source>
</evidence>
<dbReference type="Gene3D" id="3.30.160.60">
    <property type="entry name" value="Classic Zinc Finger"/>
    <property type="match status" value="5"/>
</dbReference>
<evidence type="ECO:0000313" key="11">
    <source>
        <dbReference type="Proteomes" id="UP000030742"/>
    </source>
</evidence>
<evidence type="ECO:0000313" key="10">
    <source>
        <dbReference type="EMBL" id="ERL90212.1"/>
    </source>
</evidence>
<evidence type="ECO:0000256" key="7">
    <source>
        <dbReference type="PROSITE-ProRule" id="PRU00042"/>
    </source>
</evidence>
<dbReference type="GO" id="GO:0008270">
    <property type="term" value="F:zinc ion binding"/>
    <property type="evidence" value="ECO:0007669"/>
    <property type="project" value="UniProtKB-KW"/>
</dbReference>
<dbReference type="STRING" id="77166.U4UAX7"/>
<comment type="subcellular location">
    <subcellularLocation>
        <location evidence="1">Nucleus</location>
    </subcellularLocation>
</comment>
<dbReference type="Pfam" id="PF00096">
    <property type="entry name" value="zf-C2H2"/>
    <property type="match status" value="1"/>
</dbReference>
<evidence type="ECO:0000256" key="5">
    <source>
        <dbReference type="ARBA" id="ARBA00022833"/>
    </source>
</evidence>
<feature type="domain" description="C2H2-type" evidence="8">
    <location>
        <begin position="348"/>
        <end position="377"/>
    </location>
</feature>
<keyword evidence="2" id="KW-0479">Metal-binding</keyword>
<evidence type="ECO:0000256" key="3">
    <source>
        <dbReference type="ARBA" id="ARBA00022737"/>
    </source>
</evidence>
<dbReference type="EMBL" id="KB632224">
    <property type="protein sequence ID" value="ERL90212.1"/>
    <property type="molecule type" value="Genomic_DNA"/>
</dbReference>
<dbReference type="PROSITE" id="PS50157">
    <property type="entry name" value="ZINC_FINGER_C2H2_2"/>
    <property type="match status" value="6"/>
</dbReference>
<keyword evidence="6" id="KW-0539">Nucleus</keyword>
<dbReference type="SMART" id="SM00355">
    <property type="entry name" value="ZnF_C2H2"/>
    <property type="match status" value="10"/>
</dbReference>
<organism evidence="10 11">
    <name type="scientific">Dendroctonus ponderosae</name>
    <name type="common">Mountain pine beetle</name>
    <dbReference type="NCBI Taxonomy" id="77166"/>
    <lineage>
        <taxon>Eukaryota</taxon>
        <taxon>Metazoa</taxon>
        <taxon>Ecdysozoa</taxon>
        <taxon>Arthropoda</taxon>
        <taxon>Hexapoda</taxon>
        <taxon>Insecta</taxon>
        <taxon>Pterygota</taxon>
        <taxon>Neoptera</taxon>
        <taxon>Endopterygota</taxon>
        <taxon>Coleoptera</taxon>
        <taxon>Polyphaga</taxon>
        <taxon>Cucujiformia</taxon>
        <taxon>Curculionidae</taxon>
        <taxon>Scolytinae</taxon>
        <taxon>Dendroctonus</taxon>
    </lineage>
</organism>
<dbReference type="Proteomes" id="UP000030742">
    <property type="component" value="Unassembled WGS sequence"/>
</dbReference>
<gene>
    <name evidence="10" type="ORF">D910_07566</name>
</gene>
<dbReference type="InterPro" id="IPR036570">
    <property type="entry name" value="HORMA_dom_sf"/>
</dbReference>
<dbReference type="InterPro" id="IPR003511">
    <property type="entry name" value="HORMA_dom"/>
</dbReference>
<dbReference type="PROSITE" id="PS00028">
    <property type="entry name" value="ZINC_FINGER_C2H2_1"/>
    <property type="match status" value="5"/>
</dbReference>
<evidence type="ECO:0000256" key="6">
    <source>
        <dbReference type="ARBA" id="ARBA00023242"/>
    </source>
</evidence>
<feature type="domain" description="C2H2-type" evidence="8">
    <location>
        <begin position="520"/>
        <end position="548"/>
    </location>
</feature>
<evidence type="ECO:0000256" key="4">
    <source>
        <dbReference type="ARBA" id="ARBA00022771"/>
    </source>
</evidence>
<dbReference type="AlphaFoldDB" id="U4UAX7"/>
<reference evidence="10 11" key="1">
    <citation type="journal article" date="2013" name="Genome Biol.">
        <title>Draft genome of the mountain pine beetle, Dendroctonus ponderosae Hopkins, a major forest pest.</title>
        <authorList>
            <person name="Keeling C.I."/>
            <person name="Yuen M.M."/>
            <person name="Liao N.Y."/>
            <person name="Docking T.R."/>
            <person name="Chan S.K."/>
            <person name="Taylor G.A."/>
            <person name="Palmquist D.L."/>
            <person name="Jackman S.D."/>
            <person name="Nguyen A."/>
            <person name="Li M."/>
            <person name="Henderson H."/>
            <person name="Janes J.K."/>
            <person name="Zhao Y."/>
            <person name="Pandoh P."/>
            <person name="Moore R."/>
            <person name="Sperling F.A."/>
            <person name="Huber D.P."/>
            <person name="Birol I."/>
            <person name="Jones S.J."/>
            <person name="Bohlmann J."/>
        </authorList>
    </citation>
    <scope>NUCLEOTIDE SEQUENCE</scope>
</reference>
<protein>
    <recommendedName>
        <fullName evidence="12">HORMA domain-containing protein</fullName>
    </recommendedName>
</protein>
<dbReference type="FunFam" id="3.30.160.60:FF:000145">
    <property type="entry name" value="Zinc finger protein 574"/>
    <property type="match status" value="1"/>
</dbReference>
<accession>U4UAX7</accession>
<dbReference type="PANTHER" id="PTHR24379">
    <property type="entry name" value="KRAB AND ZINC FINGER DOMAIN-CONTAINING"/>
    <property type="match status" value="1"/>
</dbReference>
<name>U4UAX7_DENPD</name>
<evidence type="ECO:0000259" key="9">
    <source>
        <dbReference type="PROSITE" id="PS50815"/>
    </source>
</evidence>
<dbReference type="SUPFAM" id="SSF56019">
    <property type="entry name" value="The spindle assembly checkpoint protein mad2"/>
    <property type="match status" value="1"/>
</dbReference>